<dbReference type="EMBL" id="HBFP01000591">
    <property type="protein sequence ID" value="CAD8816053.1"/>
    <property type="molecule type" value="Transcribed_RNA"/>
</dbReference>
<evidence type="ECO:0000256" key="1">
    <source>
        <dbReference type="SAM" id="Phobius"/>
    </source>
</evidence>
<evidence type="ECO:0000313" key="2">
    <source>
        <dbReference type="EMBL" id="CAD8816053.1"/>
    </source>
</evidence>
<accession>A0A7S1EPR5</accession>
<dbReference type="AlphaFoldDB" id="A0A7S1EPR5"/>
<organism evidence="2">
    <name type="scientific">Timspurckia oligopyrenoides</name>
    <dbReference type="NCBI Taxonomy" id="708627"/>
    <lineage>
        <taxon>Eukaryota</taxon>
        <taxon>Rhodophyta</taxon>
        <taxon>Bangiophyceae</taxon>
        <taxon>Porphyridiales</taxon>
        <taxon>Porphyridiaceae</taxon>
        <taxon>Timspurckia</taxon>
    </lineage>
</organism>
<feature type="transmembrane region" description="Helical" evidence="1">
    <location>
        <begin position="43"/>
        <end position="63"/>
    </location>
</feature>
<keyword evidence="1" id="KW-0472">Membrane</keyword>
<gene>
    <name evidence="2" type="ORF">TOLI1172_LOCUS441</name>
</gene>
<name>A0A7S1EPR5_9RHOD</name>
<proteinExistence type="predicted"/>
<reference evidence="2" key="1">
    <citation type="submission" date="2021-01" db="EMBL/GenBank/DDBJ databases">
        <authorList>
            <person name="Corre E."/>
            <person name="Pelletier E."/>
            <person name="Niang G."/>
            <person name="Scheremetjew M."/>
            <person name="Finn R."/>
            <person name="Kale V."/>
            <person name="Holt S."/>
            <person name="Cochrane G."/>
            <person name="Meng A."/>
            <person name="Brown T."/>
            <person name="Cohen L."/>
        </authorList>
    </citation>
    <scope>NUCLEOTIDE SEQUENCE</scope>
    <source>
        <strain evidence="2">CCMP3278</strain>
    </source>
</reference>
<sequence length="118" mass="13079">MALSVTMSRKSTSYTLLLLACLSLTYSCWITWSSGPAPRITSLHASIFALLSFLFILPSVLIMNGGFIPIHNDTNDTKTQTSSYQTGSRDLREFAIFNHRGSVVYGSELPMRLGIDKK</sequence>
<protein>
    <submittedName>
        <fullName evidence="2">Uncharacterized protein</fullName>
    </submittedName>
</protein>
<keyword evidence="1" id="KW-1133">Transmembrane helix</keyword>
<keyword evidence="1" id="KW-0812">Transmembrane</keyword>